<comment type="similarity">
    <text evidence="3">Belongs to the PPP phosphatase family. PP-2B subfamily.</text>
</comment>
<evidence type="ECO:0000259" key="13">
    <source>
        <dbReference type="PROSITE" id="PS00125"/>
    </source>
</evidence>
<dbReference type="GO" id="GO:0097720">
    <property type="term" value="P:calcineurin-mediated signaling"/>
    <property type="evidence" value="ECO:0007669"/>
    <property type="project" value="InterPro"/>
</dbReference>
<keyword evidence="8" id="KW-0904">Protein phosphatase</keyword>
<proteinExistence type="inferred from homology"/>
<keyword evidence="4" id="KW-0479">Metal-binding</keyword>
<keyword evidence="15" id="KW-1185">Reference proteome</keyword>
<dbReference type="SUPFAM" id="SSF56300">
    <property type="entry name" value="Metallo-dependent phosphatases"/>
    <property type="match status" value="1"/>
</dbReference>
<evidence type="ECO:0000256" key="1">
    <source>
        <dbReference type="ARBA" id="ARBA00001947"/>
    </source>
</evidence>
<accession>A0A023B873</accession>
<comment type="caution">
    <text evidence="14">The sequence shown here is derived from an EMBL/GenBank/DDBJ whole genome shotgun (WGS) entry which is preliminary data.</text>
</comment>
<dbReference type="RefSeq" id="XP_011130022.1">
    <property type="nucleotide sequence ID" value="XM_011131720.1"/>
</dbReference>
<dbReference type="eggNOG" id="KOG0375">
    <property type="taxonomic scope" value="Eukaryota"/>
</dbReference>
<keyword evidence="6" id="KW-0862">Zinc</keyword>
<protein>
    <recommendedName>
        <fullName evidence="12">Serine/threonine-protein phosphatase</fullName>
        <ecNumber evidence="12">3.1.3.16</ecNumber>
    </recommendedName>
</protein>
<evidence type="ECO:0000256" key="10">
    <source>
        <dbReference type="ARBA" id="ARBA00047761"/>
    </source>
</evidence>
<dbReference type="OMA" id="PSHGLMC"/>
<dbReference type="InterPro" id="IPR029052">
    <property type="entry name" value="Metallo-depent_PP-like"/>
</dbReference>
<dbReference type="SMART" id="SM00156">
    <property type="entry name" value="PP2Ac"/>
    <property type="match status" value="1"/>
</dbReference>
<dbReference type="CDD" id="cd07416">
    <property type="entry name" value="MPP_PP2B"/>
    <property type="match status" value="1"/>
</dbReference>
<dbReference type="GO" id="GO:0005516">
    <property type="term" value="F:calmodulin binding"/>
    <property type="evidence" value="ECO:0007669"/>
    <property type="project" value="UniProtKB-KW"/>
</dbReference>
<comment type="cofactor">
    <cofactor evidence="2">
        <name>Fe(3+)</name>
        <dbReference type="ChEBI" id="CHEBI:29034"/>
    </cofactor>
</comment>
<evidence type="ECO:0000256" key="11">
    <source>
        <dbReference type="ARBA" id="ARBA00048336"/>
    </source>
</evidence>
<dbReference type="PANTHER" id="PTHR45673">
    <property type="entry name" value="SERINE/THREONINE-PROTEIN PHOSPHATASE 2B CATALYTIC SUBUNIT 1-RELATED"/>
    <property type="match status" value="1"/>
</dbReference>
<evidence type="ECO:0000256" key="4">
    <source>
        <dbReference type="ARBA" id="ARBA00022723"/>
    </source>
</evidence>
<name>A0A023B873_GRENI</name>
<dbReference type="VEuPathDB" id="CryptoDB:GNI_063120"/>
<evidence type="ECO:0000313" key="15">
    <source>
        <dbReference type="Proteomes" id="UP000019763"/>
    </source>
</evidence>
<comment type="catalytic activity">
    <reaction evidence="11 12">
        <text>O-phospho-L-threonyl-[protein] + H2O = L-threonyl-[protein] + phosphate</text>
        <dbReference type="Rhea" id="RHEA:47004"/>
        <dbReference type="Rhea" id="RHEA-COMP:11060"/>
        <dbReference type="Rhea" id="RHEA-COMP:11605"/>
        <dbReference type="ChEBI" id="CHEBI:15377"/>
        <dbReference type="ChEBI" id="CHEBI:30013"/>
        <dbReference type="ChEBI" id="CHEBI:43474"/>
        <dbReference type="ChEBI" id="CHEBI:61977"/>
        <dbReference type="EC" id="3.1.3.16"/>
    </reaction>
</comment>
<organism evidence="14 15">
    <name type="scientific">Gregarina niphandrodes</name>
    <name type="common">Septate eugregarine</name>
    <dbReference type="NCBI Taxonomy" id="110365"/>
    <lineage>
        <taxon>Eukaryota</taxon>
        <taxon>Sar</taxon>
        <taxon>Alveolata</taxon>
        <taxon>Apicomplexa</taxon>
        <taxon>Conoidasida</taxon>
        <taxon>Gregarinasina</taxon>
        <taxon>Eugregarinorida</taxon>
        <taxon>Gregarinidae</taxon>
        <taxon>Gregarina</taxon>
    </lineage>
</organism>
<dbReference type="GO" id="GO:0046872">
    <property type="term" value="F:metal ion binding"/>
    <property type="evidence" value="ECO:0007669"/>
    <property type="project" value="UniProtKB-KW"/>
</dbReference>
<dbReference type="InterPro" id="IPR043360">
    <property type="entry name" value="PP2B"/>
</dbReference>
<evidence type="ECO:0000256" key="9">
    <source>
        <dbReference type="ARBA" id="ARBA00023004"/>
    </source>
</evidence>
<dbReference type="Pfam" id="PF00149">
    <property type="entry name" value="Metallophos"/>
    <property type="match status" value="1"/>
</dbReference>
<dbReference type="EC" id="3.1.3.16" evidence="12"/>
<evidence type="ECO:0000256" key="3">
    <source>
        <dbReference type="ARBA" id="ARBA00009905"/>
    </source>
</evidence>
<feature type="domain" description="Serine/threonine specific protein phosphatases" evidence="13">
    <location>
        <begin position="145"/>
        <end position="150"/>
    </location>
</feature>
<dbReference type="PRINTS" id="PR00114">
    <property type="entry name" value="STPHPHTASE"/>
</dbReference>
<evidence type="ECO:0000256" key="8">
    <source>
        <dbReference type="ARBA" id="ARBA00022912"/>
    </source>
</evidence>
<keyword evidence="5 12" id="KW-0378">Hydrolase</keyword>
<comment type="catalytic activity">
    <reaction evidence="10">
        <text>O-phospho-L-seryl-[protein] + H2O = L-seryl-[protein] + phosphate</text>
        <dbReference type="Rhea" id="RHEA:20629"/>
        <dbReference type="Rhea" id="RHEA-COMP:9863"/>
        <dbReference type="Rhea" id="RHEA-COMP:11604"/>
        <dbReference type="ChEBI" id="CHEBI:15377"/>
        <dbReference type="ChEBI" id="CHEBI:29999"/>
        <dbReference type="ChEBI" id="CHEBI:43474"/>
        <dbReference type="ChEBI" id="CHEBI:83421"/>
        <dbReference type="EC" id="3.1.3.16"/>
    </reaction>
</comment>
<evidence type="ECO:0000256" key="12">
    <source>
        <dbReference type="RuleBase" id="RU004273"/>
    </source>
</evidence>
<dbReference type="Gene3D" id="3.60.21.10">
    <property type="match status" value="1"/>
</dbReference>
<comment type="cofactor">
    <cofactor evidence="1">
        <name>Zn(2+)</name>
        <dbReference type="ChEBI" id="CHEBI:29105"/>
    </cofactor>
</comment>
<dbReference type="InterPro" id="IPR006186">
    <property type="entry name" value="Ser/Thr-sp_prot-phosphatase"/>
</dbReference>
<dbReference type="GO" id="GO:0033192">
    <property type="term" value="F:calmodulin-dependent protein phosphatase activity"/>
    <property type="evidence" value="ECO:0007669"/>
    <property type="project" value="InterPro"/>
</dbReference>
<dbReference type="OrthoDB" id="5593063at2759"/>
<evidence type="ECO:0000256" key="6">
    <source>
        <dbReference type="ARBA" id="ARBA00022833"/>
    </source>
</evidence>
<evidence type="ECO:0000313" key="14">
    <source>
        <dbReference type="EMBL" id="EZG68220.1"/>
    </source>
</evidence>
<dbReference type="GeneID" id="22912306"/>
<keyword evidence="9" id="KW-0408">Iron</keyword>
<dbReference type="PROSITE" id="PS00125">
    <property type="entry name" value="SER_THR_PHOSPHATASE"/>
    <property type="match status" value="1"/>
</dbReference>
<dbReference type="Proteomes" id="UP000019763">
    <property type="component" value="Unassembled WGS sequence"/>
</dbReference>
<evidence type="ECO:0000256" key="2">
    <source>
        <dbReference type="ARBA" id="ARBA00001965"/>
    </source>
</evidence>
<gene>
    <name evidence="14" type="ORF">GNI_063120</name>
</gene>
<evidence type="ECO:0000256" key="7">
    <source>
        <dbReference type="ARBA" id="ARBA00022860"/>
    </source>
</evidence>
<evidence type="ECO:0000256" key="5">
    <source>
        <dbReference type="ARBA" id="ARBA00022801"/>
    </source>
</evidence>
<keyword evidence="7" id="KW-0112">Calmodulin-binding</keyword>
<dbReference type="AlphaFoldDB" id="A0A023B873"/>
<reference evidence="14" key="1">
    <citation type="submission" date="2013-12" db="EMBL/GenBank/DDBJ databases">
        <authorList>
            <person name="Omoto C.K."/>
            <person name="Sibley D."/>
            <person name="Venepally P."/>
            <person name="Hadjithomas M."/>
            <person name="Karamycheva S."/>
            <person name="Brunk B."/>
            <person name="Roos D."/>
            <person name="Caler E."/>
            <person name="Lorenzi H."/>
        </authorList>
    </citation>
    <scope>NUCLEOTIDE SEQUENCE</scope>
</reference>
<dbReference type="EMBL" id="AFNH02000478">
    <property type="protein sequence ID" value="EZG68220.1"/>
    <property type="molecule type" value="Genomic_DNA"/>
</dbReference>
<dbReference type="InterPro" id="IPR004843">
    <property type="entry name" value="Calcineurin-like_PHP"/>
</dbReference>
<sequence>MEALPDPLHDRAVADVEAPPVKPLPDSYLFENGLDKTPNWQLLQDHFLRQGQVSKETCLHIIRRVSAITSCEPNLLRLEDPITVVGDIHGQFYDMAKLLEVGGAPEEDTQYLFLGDYVDRGSFAVEVVITLFCLKLAYPTRIWLLRGNHECRQMTAFFNFRDECEHKFDLAVYTAFMDAFDTLPLAALINNRFFAVHGGLSPQLRKKDSINGINRFQEPPRSGPFCDLLWADPVDEEKVAHQQHLNDLFFPNDVRGCSYFFGYHAAKTFLDDNKLLSIVRAHEAQVDGYKMHRAHPVNHFPTVITIFSAPNYCDVYNNKAAVLKFDNNTLNIQQFNFTTHPYHLPNFMDIFQWSIPFVSMKLNEILSIIMTKHAVDPAMIDHQLDEEDDSEDEDTGASPDLEAVLTLDDAAIYDALKPVKRVIGIQRANVLKAKVVVLARVVRMLNIARECKQDIAVLKTLNDGTLPPGTLLSGSQGIKMEIRRLKGPPM</sequence>
<dbReference type="InterPro" id="IPR041751">
    <property type="entry name" value="MPP_PP2B"/>
</dbReference>